<dbReference type="GO" id="GO:0019104">
    <property type="term" value="F:DNA N-glycosylase activity"/>
    <property type="evidence" value="ECO:0007669"/>
    <property type="project" value="UniProtKB-UniRule"/>
</dbReference>
<evidence type="ECO:0000259" key="12">
    <source>
        <dbReference type="SMART" id="SM00278"/>
    </source>
</evidence>
<keyword evidence="14" id="KW-0255">Endonuclease</keyword>
<dbReference type="SMART" id="SM00278">
    <property type="entry name" value="HhH1"/>
    <property type="match status" value="1"/>
</dbReference>
<keyword evidence="6 10" id="KW-0408">Iron</keyword>
<dbReference type="CDD" id="cd00056">
    <property type="entry name" value="ENDO3c"/>
    <property type="match status" value="1"/>
</dbReference>
<dbReference type="GO" id="GO:0006285">
    <property type="term" value="P:base-excision repair, AP site formation"/>
    <property type="evidence" value="ECO:0007669"/>
    <property type="project" value="TreeGrafter"/>
</dbReference>
<feature type="compositionally biased region" description="Basic residues" evidence="11">
    <location>
        <begin position="1"/>
        <end position="10"/>
    </location>
</feature>
<keyword evidence="9 10" id="KW-0326">Glycosidase</keyword>
<keyword evidence="7 10" id="KW-0411">Iron-sulfur</keyword>
<feature type="region of interest" description="Disordered" evidence="11">
    <location>
        <begin position="1"/>
        <end position="28"/>
    </location>
</feature>
<dbReference type="GO" id="GO:0051539">
    <property type="term" value="F:4 iron, 4 sulfur cluster binding"/>
    <property type="evidence" value="ECO:0007669"/>
    <property type="project" value="UniProtKB-UniRule"/>
</dbReference>
<proteinExistence type="inferred from homology"/>
<dbReference type="AlphaFoldDB" id="A0A059Y031"/>
<evidence type="ECO:0000256" key="1">
    <source>
        <dbReference type="ARBA" id="ARBA00008343"/>
    </source>
</evidence>
<evidence type="ECO:0000256" key="6">
    <source>
        <dbReference type="ARBA" id="ARBA00023004"/>
    </source>
</evidence>
<evidence type="ECO:0000256" key="8">
    <source>
        <dbReference type="ARBA" id="ARBA00023204"/>
    </source>
</evidence>
<reference evidence="15" key="1">
    <citation type="submission" date="2014-02" db="EMBL/GenBank/DDBJ databases">
        <title>Complete genome sequence and comparative genomic analysis of the nitrogen-fixing bacterium Leptospirillum ferriphilum YSK.</title>
        <authorList>
            <person name="Guo X."/>
            <person name="Yin H."/>
            <person name="Liang Y."/>
            <person name="Hu Q."/>
            <person name="Ma L."/>
            <person name="Xiao Y."/>
            <person name="Zhang X."/>
            <person name="Qiu G."/>
            <person name="Liu X."/>
        </authorList>
    </citation>
    <scope>NUCLEOTIDE SEQUENCE [LARGE SCALE GENOMIC DNA]</scope>
    <source>
        <strain evidence="15">YSK</strain>
    </source>
</reference>
<dbReference type="PANTHER" id="PTHR10359">
    <property type="entry name" value="A/G-SPECIFIC ADENINE GLYCOSYLASE/ENDONUCLEASE III"/>
    <property type="match status" value="1"/>
</dbReference>
<dbReference type="GO" id="GO:0003677">
    <property type="term" value="F:DNA binding"/>
    <property type="evidence" value="ECO:0007669"/>
    <property type="project" value="UniProtKB-UniRule"/>
</dbReference>
<dbReference type="HOGENOM" id="CLU_012862_3_3_0"/>
<dbReference type="HAMAP" id="MF_00942">
    <property type="entry name" value="Nth"/>
    <property type="match status" value="1"/>
</dbReference>
<feature type="binding site" evidence="10">
    <location>
        <position position="228"/>
    </location>
    <ligand>
        <name>[4Fe-4S] cluster</name>
        <dbReference type="ChEBI" id="CHEBI:49883"/>
    </ligand>
</feature>
<evidence type="ECO:0000256" key="10">
    <source>
        <dbReference type="HAMAP-Rule" id="MF_00942"/>
    </source>
</evidence>
<keyword evidence="3 10" id="KW-0479">Metal-binding</keyword>
<dbReference type="Pfam" id="PF00730">
    <property type="entry name" value="HhH-GPD"/>
    <property type="match status" value="1"/>
</dbReference>
<evidence type="ECO:0000313" key="15">
    <source>
        <dbReference type="Proteomes" id="UP000027059"/>
    </source>
</evidence>
<dbReference type="Pfam" id="PF00633">
    <property type="entry name" value="HHH"/>
    <property type="match status" value="1"/>
</dbReference>
<dbReference type="FunFam" id="1.10.340.30:FF:000001">
    <property type="entry name" value="Endonuclease III"/>
    <property type="match status" value="1"/>
</dbReference>
<evidence type="ECO:0000256" key="11">
    <source>
        <dbReference type="SAM" id="MobiDB-lite"/>
    </source>
</evidence>
<dbReference type="InterPro" id="IPR003265">
    <property type="entry name" value="HhH-GPD_domain"/>
</dbReference>
<dbReference type="SMART" id="SM00525">
    <property type="entry name" value="FES"/>
    <property type="match status" value="1"/>
</dbReference>
<dbReference type="InterPro" id="IPR011257">
    <property type="entry name" value="DNA_glycosylase"/>
</dbReference>
<reference evidence="14 15" key="2">
    <citation type="journal article" date="2015" name="Biomed. Res. Int.">
        <title>Effects of Arsenite Resistance on the Growth and Functional Gene Expression of Leptospirillum ferriphilum and Acidithiobacillus thiooxidans in Pure Culture and Coculture.</title>
        <authorList>
            <person name="Jiang H."/>
            <person name="Liang Y."/>
            <person name="Yin H."/>
            <person name="Xiao Y."/>
            <person name="Guo X."/>
            <person name="Xu Y."/>
            <person name="Hu Q."/>
            <person name="Liu H."/>
            <person name="Liu X."/>
        </authorList>
    </citation>
    <scope>NUCLEOTIDE SEQUENCE [LARGE SCALE GENOMIC DNA]</scope>
    <source>
        <strain evidence="14 15">YSK</strain>
    </source>
</reference>
<evidence type="ECO:0000313" key="14">
    <source>
        <dbReference type="EMBL" id="AIA30891.1"/>
    </source>
</evidence>
<comment type="similarity">
    <text evidence="1 10">Belongs to the Nth/MutY family.</text>
</comment>
<dbReference type="PANTHER" id="PTHR10359:SF18">
    <property type="entry name" value="ENDONUCLEASE III"/>
    <property type="match status" value="1"/>
</dbReference>
<evidence type="ECO:0000256" key="3">
    <source>
        <dbReference type="ARBA" id="ARBA00022723"/>
    </source>
</evidence>
<dbReference type="InterPro" id="IPR023170">
    <property type="entry name" value="HhH_base_excis_C"/>
</dbReference>
<dbReference type="RefSeq" id="WP_023525100.1">
    <property type="nucleotide sequence ID" value="NZ_CP007243.1"/>
</dbReference>
<evidence type="ECO:0000256" key="9">
    <source>
        <dbReference type="ARBA" id="ARBA00023295"/>
    </source>
</evidence>
<feature type="binding site" evidence="10">
    <location>
        <position position="212"/>
    </location>
    <ligand>
        <name>[4Fe-4S] cluster</name>
        <dbReference type="ChEBI" id="CHEBI:49883"/>
    </ligand>
</feature>
<feature type="binding site" evidence="10">
    <location>
        <position position="219"/>
    </location>
    <ligand>
        <name>[4Fe-4S] cluster</name>
        <dbReference type="ChEBI" id="CHEBI:49883"/>
    </ligand>
</feature>
<gene>
    <name evidence="10" type="primary">nth</name>
    <name evidence="14" type="ORF">Y981_09550</name>
</gene>
<keyword evidence="2 10" id="KW-0004">4Fe-4S</keyword>
<dbReference type="InterPro" id="IPR003583">
    <property type="entry name" value="Hlx-hairpin-Hlx_DNA-bd_motif"/>
</dbReference>
<dbReference type="EC" id="4.2.99.18" evidence="10"/>
<dbReference type="SMART" id="SM00478">
    <property type="entry name" value="ENDO3c"/>
    <property type="match status" value="1"/>
</dbReference>
<dbReference type="InterPro" id="IPR004035">
    <property type="entry name" value="Endouclease-III_FeS-bd_BS"/>
</dbReference>
<dbReference type="PROSITE" id="PS00764">
    <property type="entry name" value="ENDONUCLEASE_III_1"/>
    <property type="match status" value="1"/>
</dbReference>
<sequence>MASVRTRKKPDTKQPGSGASLPPVPGKPAPLGEVLALLSESIPDPRMELDARNPFELLVATVLSAQSTDRMVNSVTPALFARFPDPPSLQEADPETVEGLIRSTGFFHRKALQIVRLAKELVRRYQGEVPSRMEDLLTLPGVGRKTASVILAHGFHLPAIPVDTHVTRVSLRLGFTVSHDPEVIEEDLKRLMDEKDWISGSSRLLLHGRYVCLARKPLCSNCVLSGVCPSRSSGGALRDSS</sequence>
<dbReference type="EMBL" id="CP007243">
    <property type="protein sequence ID" value="AIA30891.1"/>
    <property type="molecule type" value="Genomic_DNA"/>
</dbReference>
<keyword evidence="8 10" id="KW-0234">DNA repair</keyword>
<comment type="catalytic activity">
    <reaction evidence="10">
        <text>2'-deoxyribonucleotide-(2'-deoxyribose 5'-phosphate)-2'-deoxyribonucleotide-DNA = a 3'-end 2'-deoxyribonucleotide-(2,3-dehydro-2,3-deoxyribose 5'-phosphate)-DNA + a 5'-end 5'-phospho-2'-deoxyribonucleoside-DNA + H(+)</text>
        <dbReference type="Rhea" id="RHEA:66592"/>
        <dbReference type="Rhea" id="RHEA-COMP:13180"/>
        <dbReference type="Rhea" id="RHEA-COMP:16897"/>
        <dbReference type="Rhea" id="RHEA-COMP:17067"/>
        <dbReference type="ChEBI" id="CHEBI:15378"/>
        <dbReference type="ChEBI" id="CHEBI:136412"/>
        <dbReference type="ChEBI" id="CHEBI:157695"/>
        <dbReference type="ChEBI" id="CHEBI:167181"/>
        <dbReference type="EC" id="4.2.99.18"/>
    </reaction>
</comment>
<evidence type="ECO:0000256" key="4">
    <source>
        <dbReference type="ARBA" id="ARBA00022763"/>
    </source>
</evidence>
<dbReference type="NCBIfam" id="TIGR01083">
    <property type="entry name" value="nth"/>
    <property type="match status" value="1"/>
</dbReference>
<keyword evidence="15" id="KW-1185">Reference proteome</keyword>
<dbReference type="GO" id="GO:0140078">
    <property type="term" value="F:class I DNA-(apurinic or apyrimidinic site) endonuclease activity"/>
    <property type="evidence" value="ECO:0007669"/>
    <property type="project" value="UniProtKB-EC"/>
</dbReference>
<evidence type="ECO:0000259" key="13">
    <source>
        <dbReference type="SMART" id="SM00478"/>
    </source>
</evidence>
<dbReference type="OrthoDB" id="9807750at2"/>
<keyword evidence="10" id="KW-0456">Lyase</keyword>
<dbReference type="KEGG" id="lfp:Y981_09550"/>
<organism evidence="14 15">
    <name type="scientific">Leptospirillum ferriphilum YSK</name>
    <dbReference type="NCBI Taxonomy" id="1441628"/>
    <lineage>
        <taxon>Bacteria</taxon>
        <taxon>Pseudomonadati</taxon>
        <taxon>Nitrospirota</taxon>
        <taxon>Nitrospiria</taxon>
        <taxon>Nitrospirales</taxon>
        <taxon>Nitrospiraceae</taxon>
        <taxon>Leptospirillum</taxon>
    </lineage>
</organism>
<keyword evidence="4 10" id="KW-0227">DNA damage</keyword>
<comment type="cofactor">
    <cofactor evidence="10">
        <name>[4Fe-4S] cluster</name>
        <dbReference type="ChEBI" id="CHEBI:49883"/>
    </cofactor>
    <text evidence="10">Binds 1 [4Fe-4S] cluster.</text>
</comment>
<dbReference type="InterPro" id="IPR005759">
    <property type="entry name" value="Nth"/>
</dbReference>
<feature type="domain" description="HhH-GPD" evidence="13">
    <location>
        <begin position="63"/>
        <end position="210"/>
    </location>
</feature>
<dbReference type="Proteomes" id="UP000027059">
    <property type="component" value="Chromosome"/>
</dbReference>
<dbReference type="InterPro" id="IPR003651">
    <property type="entry name" value="Endonuclease3_FeS-loop_motif"/>
</dbReference>
<dbReference type="Gene3D" id="1.10.340.30">
    <property type="entry name" value="Hypothetical protein, domain 2"/>
    <property type="match status" value="1"/>
</dbReference>
<evidence type="ECO:0000256" key="7">
    <source>
        <dbReference type="ARBA" id="ARBA00023014"/>
    </source>
</evidence>
<evidence type="ECO:0000256" key="5">
    <source>
        <dbReference type="ARBA" id="ARBA00022801"/>
    </source>
</evidence>
<keyword evidence="10" id="KW-0238">DNA-binding</keyword>
<dbReference type="SUPFAM" id="SSF48150">
    <property type="entry name" value="DNA-glycosylase"/>
    <property type="match status" value="1"/>
</dbReference>
<feature type="domain" description="Helix-hairpin-helix DNA-binding motif class 1" evidence="12">
    <location>
        <begin position="134"/>
        <end position="153"/>
    </location>
</feature>
<name>A0A059Y031_9BACT</name>
<dbReference type="Gene3D" id="1.10.1670.10">
    <property type="entry name" value="Helix-hairpin-Helix base-excision DNA repair enzymes (C-terminal)"/>
    <property type="match status" value="1"/>
</dbReference>
<dbReference type="Pfam" id="PF10576">
    <property type="entry name" value="EndIII_4Fe-2S"/>
    <property type="match status" value="1"/>
</dbReference>
<keyword evidence="14" id="KW-0540">Nuclease</keyword>
<dbReference type="GO" id="GO:0046872">
    <property type="term" value="F:metal ion binding"/>
    <property type="evidence" value="ECO:0007669"/>
    <property type="project" value="UniProtKB-KW"/>
</dbReference>
<feature type="binding site" evidence="10">
    <location>
        <position position="222"/>
    </location>
    <ligand>
        <name>[4Fe-4S] cluster</name>
        <dbReference type="ChEBI" id="CHEBI:49883"/>
    </ligand>
</feature>
<dbReference type="InterPro" id="IPR000445">
    <property type="entry name" value="HhH_motif"/>
</dbReference>
<comment type="function">
    <text evidence="10">DNA repair enzyme that has both DNA N-glycosylase activity and AP-lyase activity. The DNA N-glycosylase activity releases various damaged pyrimidines from DNA by cleaving the N-glycosidic bond, leaving an AP (apurinic/apyrimidinic) site. The AP-lyase activity cleaves the phosphodiester bond 3' to the AP site by a beta-elimination, leaving a 3'-terminal unsaturated sugar and a product with a terminal 5'-phosphate.</text>
</comment>
<accession>A0A059Y031</accession>
<keyword evidence="5 10" id="KW-0378">Hydrolase</keyword>
<evidence type="ECO:0000256" key="2">
    <source>
        <dbReference type="ARBA" id="ARBA00022485"/>
    </source>
</evidence>
<protein>
    <recommendedName>
        <fullName evidence="10">Endonuclease III</fullName>
        <ecNumber evidence="10">4.2.99.18</ecNumber>
    </recommendedName>
    <alternativeName>
        <fullName evidence="10">DNA-(apurinic or apyrimidinic site) lyase</fullName>
    </alternativeName>
</protein>